<dbReference type="Pfam" id="PF03099">
    <property type="entry name" value="BPL_LplA_LipB"/>
    <property type="match status" value="1"/>
</dbReference>
<dbReference type="EC" id="6.3.4.15" evidence="5"/>
<keyword evidence="1" id="KW-0436">Ligase</keyword>
<dbReference type="SUPFAM" id="SSF50037">
    <property type="entry name" value="C-terminal domain of transcriptional repressors"/>
    <property type="match status" value="1"/>
</dbReference>
<dbReference type="Proteomes" id="UP000051845">
    <property type="component" value="Unassembled WGS sequence"/>
</dbReference>
<dbReference type="PANTHER" id="PTHR12835:SF5">
    <property type="entry name" value="BIOTIN--PROTEIN LIGASE"/>
    <property type="match status" value="1"/>
</dbReference>
<keyword evidence="4" id="KW-0092">Biotin</keyword>
<dbReference type="GO" id="GO:0005524">
    <property type="term" value="F:ATP binding"/>
    <property type="evidence" value="ECO:0007669"/>
    <property type="project" value="UniProtKB-KW"/>
</dbReference>
<proteinExistence type="predicted"/>
<name>A0A0R2BEY8_SECCO</name>
<evidence type="ECO:0000256" key="3">
    <source>
        <dbReference type="ARBA" id="ARBA00022840"/>
    </source>
</evidence>
<evidence type="ECO:0000259" key="6">
    <source>
        <dbReference type="PROSITE" id="PS51733"/>
    </source>
</evidence>
<evidence type="ECO:0000256" key="2">
    <source>
        <dbReference type="ARBA" id="ARBA00022741"/>
    </source>
</evidence>
<evidence type="ECO:0000313" key="7">
    <source>
        <dbReference type="EMBL" id="KRM77687.1"/>
    </source>
</evidence>
<evidence type="ECO:0000256" key="4">
    <source>
        <dbReference type="ARBA" id="ARBA00023267"/>
    </source>
</evidence>
<dbReference type="EMBL" id="AYYR01000009">
    <property type="protein sequence ID" value="KRM77687.1"/>
    <property type="molecule type" value="Genomic_DNA"/>
</dbReference>
<dbReference type="GO" id="GO:0016740">
    <property type="term" value="F:transferase activity"/>
    <property type="evidence" value="ECO:0007669"/>
    <property type="project" value="UniProtKB-ARBA"/>
</dbReference>
<accession>A0A0R2BEY8</accession>
<organism evidence="7 8">
    <name type="scientific">Secundilactobacillus collinoides DSM 20515 = JCM 1123</name>
    <dbReference type="NCBI Taxonomy" id="1423733"/>
    <lineage>
        <taxon>Bacteria</taxon>
        <taxon>Bacillati</taxon>
        <taxon>Bacillota</taxon>
        <taxon>Bacilli</taxon>
        <taxon>Lactobacillales</taxon>
        <taxon>Lactobacillaceae</taxon>
        <taxon>Secundilactobacillus</taxon>
    </lineage>
</organism>
<dbReference type="PROSITE" id="PS51733">
    <property type="entry name" value="BPL_LPL_CATALYTIC"/>
    <property type="match status" value="1"/>
</dbReference>
<dbReference type="Pfam" id="PF02237">
    <property type="entry name" value="BPL_C"/>
    <property type="match status" value="1"/>
</dbReference>
<dbReference type="PATRIC" id="fig|1423733.4.peg.3182"/>
<dbReference type="InterPro" id="IPR004143">
    <property type="entry name" value="BPL_LPL_catalytic"/>
</dbReference>
<dbReference type="PANTHER" id="PTHR12835">
    <property type="entry name" value="BIOTIN PROTEIN LIGASE"/>
    <property type="match status" value="1"/>
</dbReference>
<dbReference type="SUPFAM" id="SSF55681">
    <property type="entry name" value="Class II aaRS and biotin synthetases"/>
    <property type="match status" value="1"/>
</dbReference>
<dbReference type="InterPro" id="IPR045864">
    <property type="entry name" value="aa-tRNA-synth_II/BPL/LPL"/>
</dbReference>
<protein>
    <recommendedName>
        <fullName evidence="5">biotin--[biotin carboxyl-carrier protein] ligase</fullName>
        <ecNumber evidence="5">6.3.4.15</ecNumber>
    </recommendedName>
</protein>
<dbReference type="RefSeq" id="WP_054758996.1">
    <property type="nucleotide sequence ID" value="NZ_AYYR01000009.1"/>
</dbReference>
<sequence>MPAINNPIVLAKIQSFLAPTVAVHLHTYAEVGSTNVEAKTFARTSQTNEIQAFIAEQQSAGYGRSGRKFYSPEGTGIYMSLLLPMARIADFNVGLFTTGAAVSVVDALQVSFPKTVFQLKWVNDIYVNRQKCCGILAEHFMAAGRDYVVLGIGINVTTANFPADIARKAGGIQTEGGAVDRNRIVADVLSAFWRMYPTYQNGGHLAKYRDLFMLKDCTVRLTVGNDSVVGTALTVADDGGLVIETTDGTIRTFRSGEVTKVNF</sequence>
<dbReference type="Gene3D" id="3.30.930.10">
    <property type="entry name" value="Bira Bifunctional Protein, Domain 2"/>
    <property type="match status" value="1"/>
</dbReference>
<dbReference type="AlphaFoldDB" id="A0A0R2BEY8"/>
<keyword evidence="2" id="KW-0547">Nucleotide-binding</keyword>
<dbReference type="GO" id="GO:0009249">
    <property type="term" value="P:protein lipoylation"/>
    <property type="evidence" value="ECO:0007669"/>
    <property type="project" value="UniProtKB-ARBA"/>
</dbReference>
<dbReference type="Gene3D" id="2.30.30.100">
    <property type="match status" value="1"/>
</dbReference>
<dbReference type="NCBIfam" id="TIGR00121">
    <property type="entry name" value="birA_ligase"/>
    <property type="match status" value="1"/>
</dbReference>
<dbReference type="GO" id="GO:0004077">
    <property type="term" value="F:biotin--[biotin carboxyl-carrier protein] ligase activity"/>
    <property type="evidence" value="ECO:0007669"/>
    <property type="project" value="UniProtKB-EC"/>
</dbReference>
<dbReference type="InterPro" id="IPR004408">
    <property type="entry name" value="Biotin_CoA_COase_ligase"/>
</dbReference>
<dbReference type="GO" id="GO:0005737">
    <property type="term" value="C:cytoplasm"/>
    <property type="evidence" value="ECO:0007669"/>
    <property type="project" value="TreeGrafter"/>
</dbReference>
<dbReference type="CDD" id="cd16442">
    <property type="entry name" value="BPL"/>
    <property type="match status" value="1"/>
</dbReference>
<gene>
    <name evidence="7" type="ORF">FC82_GL003058</name>
</gene>
<reference evidence="7 8" key="1">
    <citation type="journal article" date="2015" name="Genome Announc.">
        <title>Expanding the biotechnology potential of lactobacilli through comparative genomics of 213 strains and associated genera.</title>
        <authorList>
            <person name="Sun Z."/>
            <person name="Harris H.M."/>
            <person name="McCann A."/>
            <person name="Guo C."/>
            <person name="Argimon S."/>
            <person name="Zhang W."/>
            <person name="Yang X."/>
            <person name="Jeffery I.B."/>
            <person name="Cooney J.C."/>
            <person name="Kagawa T.F."/>
            <person name="Liu W."/>
            <person name="Song Y."/>
            <person name="Salvetti E."/>
            <person name="Wrobel A."/>
            <person name="Rasinkangas P."/>
            <person name="Parkhill J."/>
            <person name="Rea M.C."/>
            <person name="O'Sullivan O."/>
            <person name="Ritari J."/>
            <person name="Douillard F.P."/>
            <person name="Paul Ross R."/>
            <person name="Yang R."/>
            <person name="Briner A.E."/>
            <person name="Felis G.E."/>
            <person name="de Vos W.M."/>
            <person name="Barrangou R."/>
            <person name="Klaenhammer T.R."/>
            <person name="Caufield P.W."/>
            <person name="Cui Y."/>
            <person name="Zhang H."/>
            <person name="O'Toole P.W."/>
        </authorList>
    </citation>
    <scope>NUCLEOTIDE SEQUENCE [LARGE SCALE GENOMIC DNA]</scope>
    <source>
        <strain evidence="7 8">DSM 20515</strain>
    </source>
</reference>
<feature type="domain" description="BPL/LPL catalytic" evidence="6">
    <location>
        <begin position="15"/>
        <end position="200"/>
    </location>
</feature>
<dbReference type="InterPro" id="IPR008988">
    <property type="entry name" value="Transcriptional_repressor_C"/>
</dbReference>
<comment type="caution">
    <text evidence="7">The sequence shown here is derived from an EMBL/GenBank/DDBJ whole genome shotgun (WGS) entry which is preliminary data.</text>
</comment>
<keyword evidence="3" id="KW-0067">ATP-binding</keyword>
<evidence type="ECO:0000313" key="8">
    <source>
        <dbReference type="Proteomes" id="UP000051845"/>
    </source>
</evidence>
<dbReference type="InterPro" id="IPR003142">
    <property type="entry name" value="BPL_C"/>
</dbReference>
<evidence type="ECO:0000256" key="1">
    <source>
        <dbReference type="ARBA" id="ARBA00022598"/>
    </source>
</evidence>
<evidence type="ECO:0000256" key="5">
    <source>
        <dbReference type="ARBA" id="ARBA00024227"/>
    </source>
</evidence>